<proteinExistence type="predicted"/>
<gene>
    <name evidence="2" type="ORF">EVAR_7234_1</name>
</gene>
<evidence type="ECO:0000313" key="2">
    <source>
        <dbReference type="EMBL" id="GBP08628.1"/>
    </source>
</evidence>
<reference evidence="2 3" key="1">
    <citation type="journal article" date="2019" name="Commun. Biol.">
        <title>The bagworm genome reveals a unique fibroin gene that provides high tensile strength.</title>
        <authorList>
            <person name="Kono N."/>
            <person name="Nakamura H."/>
            <person name="Ohtoshi R."/>
            <person name="Tomita M."/>
            <person name="Numata K."/>
            <person name="Arakawa K."/>
        </authorList>
    </citation>
    <scope>NUCLEOTIDE SEQUENCE [LARGE SCALE GENOMIC DNA]</scope>
</reference>
<sequence length="161" mass="18307">MIMNYELALVYQDVPIRSDVSLIRAVTIRRARAIDGWRCTGSKFTCARGKSIPLSRSNDRCVRDANPDQGSRAPGNAGRGHRPGNHLSLIVNNPVYDRLQWRRARLRPPTGTPRRHLSAVWSHVTNAGYGIVFGAVRLRGPRNRRRPLKYQITRLRMLADE</sequence>
<organism evidence="2 3">
    <name type="scientific">Eumeta variegata</name>
    <name type="common">Bagworm moth</name>
    <name type="synonym">Eumeta japonica</name>
    <dbReference type="NCBI Taxonomy" id="151549"/>
    <lineage>
        <taxon>Eukaryota</taxon>
        <taxon>Metazoa</taxon>
        <taxon>Ecdysozoa</taxon>
        <taxon>Arthropoda</taxon>
        <taxon>Hexapoda</taxon>
        <taxon>Insecta</taxon>
        <taxon>Pterygota</taxon>
        <taxon>Neoptera</taxon>
        <taxon>Endopterygota</taxon>
        <taxon>Lepidoptera</taxon>
        <taxon>Glossata</taxon>
        <taxon>Ditrysia</taxon>
        <taxon>Tineoidea</taxon>
        <taxon>Psychidae</taxon>
        <taxon>Oiketicinae</taxon>
        <taxon>Eumeta</taxon>
    </lineage>
</organism>
<dbReference type="EMBL" id="BGZK01000032">
    <property type="protein sequence ID" value="GBP08628.1"/>
    <property type="molecule type" value="Genomic_DNA"/>
</dbReference>
<comment type="caution">
    <text evidence="2">The sequence shown here is derived from an EMBL/GenBank/DDBJ whole genome shotgun (WGS) entry which is preliminary data.</text>
</comment>
<protein>
    <submittedName>
        <fullName evidence="2">Uncharacterized protein</fullName>
    </submittedName>
</protein>
<dbReference type="AlphaFoldDB" id="A0A4C1T592"/>
<name>A0A4C1T592_EUMVA</name>
<dbReference type="Proteomes" id="UP000299102">
    <property type="component" value="Unassembled WGS sequence"/>
</dbReference>
<feature type="region of interest" description="Disordered" evidence="1">
    <location>
        <begin position="61"/>
        <end position="85"/>
    </location>
</feature>
<keyword evidence="3" id="KW-1185">Reference proteome</keyword>
<evidence type="ECO:0000256" key="1">
    <source>
        <dbReference type="SAM" id="MobiDB-lite"/>
    </source>
</evidence>
<evidence type="ECO:0000313" key="3">
    <source>
        <dbReference type="Proteomes" id="UP000299102"/>
    </source>
</evidence>
<accession>A0A4C1T592</accession>